<dbReference type="EMBL" id="CAMXCT030003668">
    <property type="protein sequence ID" value="CAL4792971.1"/>
    <property type="molecule type" value="Genomic_DNA"/>
</dbReference>
<dbReference type="PANTHER" id="PTHR47027:SF20">
    <property type="entry name" value="REVERSE TRANSCRIPTASE-LIKE PROTEIN WITH RNA-DIRECTED DNA POLYMERASE DOMAIN"/>
    <property type="match status" value="1"/>
</dbReference>
<comment type="caution">
    <text evidence="3">The sequence shown here is derived from an EMBL/GenBank/DDBJ whole genome shotgun (WGS) entry which is preliminary data.</text>
</comment>
<evidence type="ECO:0000256" key="1">
    <source>
        <dbReference type="PROSITE-ProRule" id="PRU00042"/>
    </source>
</evidence>
<dbReference type="EMBL" id="CAMXCT020003668">
    <property type="protein sequence ID" value="CAL1159034.1"/>
    <property type="molecule type" value="Genomic_DNA"/>
</dbReference>
<organism evidence="3">
    <name type="scientific">Cladocopium goreaui</name>
    <dbReference type="NCBI Taxonomy" id="2562237"/>
    <lineage>
        <taxon>Eukaryota</taxon>
        <taxon>Sar</taxon>
        <taxon>Alveolata</taxon>
        <taxon>Dinophyceae</taxon>
        <taxon>Suessiales</taxon>
        <taxon>Symbiodiniaceae</taxon>
        <taxon>Cladocopium</taxon>
    </lineage>
</organism>
<dbReference type="InterPro" id="IPR013087">
    <property type="entry name" value="Znf_C2H2_type"/>
</dbReference>
<evidence type="ECO:0000313" key="3">
    <source>
        <dbReference type="EMBL" id="CAI4005659.1"/>
    </source>
</evidence>
<feature type="domain" description="C2H2-type" evidence="2">
    <location>
        <begin position="1606"/>
        <end position="1634"/>
    </location>
</feature>
<name>A0A9P1D895_9DINO</name>
<keyword evidence="1" id="KW-0862">Zinc</keyword>
<accession>A0A9P1D895</accession>
<dbReference type="Proteomes" id="UP001152797">
    <property type="component" value="Unassembled WGS sequence"/>
</dbReference>
<dbReference type="PANTHER" id="PTHR47027">
    <property type="entry name" value="REVERSE TRANSCRIPTASE DOMAIN-CONTAINING PROTEIN"/>
    <property type="match status" value="1"/>
</dbReference>
<gene>
    <name evidence="3" type="ORF">C1SCF055_LOCUS31367</name>
</gene>
<keyword evidence="5" id="KW-1185">Reference proteome</keyword>
<proteinExistence type="predicted"/>
<protein>
    <recommendedName>
        <fullName evidence="2">C2H2-type domain-containing protein</fullName>
    </recommendedName>
</protein>
<evidence type="ECO:0000313" key="5">
    <source>
        <dbReference type="Proteomes" id="UP001152797"/>
    </source>
</evidence>
<evidence type="ECO:0000259" key="2">
    <source>
        <dbReference type="PROSITE" id="PS50157"/>
    </source>
</evidence>
<dbReference type="PROSITE" id="PS50157">
    <property type="entry name" value="ZINC_FINGER_C2H2_2"/>
    <property type="match status" value="1"/>
</dbReference>
<sequence>MIKEVSSGIALPELFRTGSHFSASSSSPTYWMLAVDDSFSAWDSLVATLLKRIVLSFQGMAPTSKSMLLNGKLLMTRASCNNQESCQILPMNILRQHLKIRQQPRPTETAANRSTRAPVLLQLASLVKFGDIEELQEDGEADQPLTQGGPTVALRLRSGCSSLQVPTFIECHAPGTEEDIRNELLLFGLRCMVFKFGLHEEALCLPDGWAAEEGQFHYMLCHDDPLDLQGTILHTASQPLDDLALMQVLHQMGYCRAAVLDTTALLPQLTRITFIDVVQQAAAIDHQCKTPPPWPKKLMSGRHNTAIFLGESAETQQNDFLLMLGLSIEDLHAFFTSGDAILCRDPTGYEFPETTQQVMQISDTTDLAQFDRIIIYTVRIEIIGWLTHPVRYEASCSSFLGSTYVGSLGAEREAMTWAALWRLSQNINTPTLFRSDSWTTVMQAQGLVGTAAVDGAFTALSSSFQALEAALQERLEVAHIPGHCGDPYNDLADWLVKSERARSFYYKRQAISMSTWRPFLPYFWMIFSQSDGLPQWNAAGFHVPPPELPLASEGLLTSDKMTSSNTMIAQIHLSLASANIGSMYNGEFGHAGQQVLRFAGGAQDGCLGIEFWVNLEQPYAETSLGPAYFAPQHFVVVYHDPRCMLIDVTTEWIDCWIVVGHAPQSGTPLSERAKWWEHLSEVIAVCPSDARLFALLDANASPGPADQITVFSTLGGESSGTPLLRNFLVDHAMCLPCTSPCHVGRHDTWTTPDGLKEHIIDYIVIPQACLRECSLSRVVDEFDLGNSHFDHLAVALQMHWQEQGHPENHLKTRLPGKIDIQNLQERHVRNALHDYEVLPWKADVDAQVHHFNNHLLGELRSQCPAKPSQPKKPCIDDATWNFRMQKLIARRGLRQISNRHRQELLRFCFKAWFQPHEANHKQFWHYRQWLYCVNVKILARHQIAARQLKGRLKARKTDHLKKVFETLHPDAPASAVLHELKKVIGSTNLKQVKQQTLPMIRDQHGHVCTTPDQAVDAWIHFFRNMEGGRRIQVPEQRRVWIQNLRAFRADSLNIDVKEVQSSSVLISSHVGKSLHRCLRLHSADAFEHYLQTQQTGGKRGISVTLGVHQARAYLRSRLQQGKSTGLLFLDLTEAFYRVVRELALGGPPSDEAIAAVGARLQLDTDLLHALHEHLNDRSAVERAGLSPQLRKVLCALHTDTHFHVGAQQDACRTSLGTRPGDCFADIVFSFLWARLLHRLEAEMQRLQVLDRVPYAEGLRHPLCGEPSLEEQSFLGPTWMNDTCVTFSQPSPAALERAAGQIGGLLLGMCEEFAMTPNLSKGKTELMLVFQGRGANQAKIRHFGPTASGTFPIVTEGGVHHINIVASYVHLGCTIHHRGDLRREVRRRMSIAHAAFNRHRRLLFQNRGLSIGRRKELFRTLILSKLLYGAESWTLRDGRDKHYLHSSLMRLYGRLLPFQDDPPRSDADILAETGLPEPSTLLRLCRLRHLGQLYACGTTTSWGLFNEDTEWHTLIWSDLQWMWTQLKHSSTLPDPLQGFQQWEYLMRFHRTFWKRLVKRAGEHASGQLHNTHLVADFHAEFCKVLHDHGRLHGGPPHAEPAEGNPIYACMKCERCFNSKGGCGAHLFRAHGKVNPVRRLFATSQCGACMTEYHTFAKLKTHLLHASACRHLLQAQRYRWEPAPGAGSQVNARLEERHDGLLPPLRVHGPLPAPLQGRADEDYDLDLLETIFLEILDAHTIEDCELMIRNLAKDRAMSWLTWQATLDRFLEIFTEEDAAVLHVTGANLRALLQRLRTPLAWDFLAPHRPSRKSVWQQNMDVLEQFCRAEIEEQHNCPAVVSPCRGFSRDRYILHLFAGRRRQGDFQFYVDGLRHLHGDFNIQVISVDIVIDPNWGDLAKEKVRRFWIDAILARQVVALLGGPPCETWSRARGRPIEKMSVPDPHQRHGPRVVRRLEETWGLSSLSLKELQQITVGNLLMGFQLVAMAALACVGGVAAVEHPAEPPEEDAASIWRTPIMQLLLALPECESFSLAQGLWGAQSSKPTTLGVLNAPQLKLELHKGRITKEVPRGISIGKDASGQWATARLKEYPPALCLSLARGFLFAIRDLPIDPECQVSLQHQDIFGPLVCTTYGKTFGPDFAG</sequence>
<reference evidence="3" key="1">
    <citation type="submission" date="2022-10" db="EMBL/GenBank/DDBJ databases">
        <authorList>
            <person name="Chen Y."/>
            <person name="Dougan E. K."/>
            <person name="Chan C."/>
            <person name="Rhodes N."/>
            <person name="Thang M."/>
        </authorList>
    </citation>
    <scope>NUCLEOTIDE SEQUENCE</scope>
</reference>
<dbReference type="InterPro" id="IPR012337">
    <property type="entry name" value="RNaseH-like_sf"/>
</dbReference>
<evidence type="ECO:0000313" key="4">
    <source>
        <dbReference type="EMBL" id="CAL1159034.1"/>
    </source>
</evidence>
<dbReference type="PROSITE" id="PS00028">
    <property type="entry name" value="ZINC_FINGER_C2H2_1"/>
    <property type="match status" value="1"/>
</dbReference>
<dbReference type="GO" id="GO:0008270">
    <property type="term" value="F:zinc ion binding"/>
    <property type="evidence" value="ECO:0007669"/>
    <property type="project" value="UniProtKB-KW"/>
</dbReference>
<keyword evidence="1" id="KW-0863">Zinc-finger</keyword>
<dbReference type="SUPFAM" id="SSF53098">
    <property type="entry name" value="Ribonuclease H-like"/>
    <property type="match status" value="1"/>
</dbReference>
<dbReference type="EMBL" id="CAMXCT010003668">
    <property type="protein sequence ID" value="CAI4005659.1"/>
    <property type="molecule type" value="Genomic_DNA"/>
</dbReference>
<reference evidence="4" key="2">
    <citation type="submission" date="2024-04" db="EMBL/GenBank/DDBJ databases">
        <authorList>
            <person name="Chen Y."/>
            <person name="Shah S."/>
            <person name="Dougan E. K."/>
            <person name="Thang M."/>
            <person name="Chan C."/>
        </authorList>
    </citation>
    <scope>NUCLEOTIDE SEQUENCE [LARGE SCALE GENOMIC DNA]</scope>
</reference>
<dbReference type="InterPro" id="IPR036691">
    <property type="entry name" value="Endo/exonu/phosph_ase_sf"/>
</dbReference>
<dbReference type="Gene3D" id="3.60.10.10">
    <property type="entry name" value="Endonuclease/exonuclease/phosphatase"/>
    <property type="match status" value="1"/>
</dbReference>
<keyword evidence="1" id="KW-0479">Metal-binding</keyword>
<dbReference type="OrthoDB" id="415871at2759"/>